<proteinExistence type="predicted"/>
<evidence type="ECO:0000313" key="1">
    <source>
        <dbReference type="EMBL" id="SMG00824.1"/>
    </source>
</evidence>
<name>A0A238H6H0_9BURK</name>
<organism evidence="1 2">
    <name type="scientific">Burkholderia singularis</name>
    <dbReference type="NCBI Taxonomy" id="1503053"/>
    <lineage>
        <taxon>Bacteria</taxon>
        <taxon>Pseudomonadati</taxon>
        <taxon>Pseudomonadota</taxon>
        <taxon>Betaproteobacteria</taxon>
        <taxon>Burkholderiales</taxon>
        <taxon>Burkholderiaceae</taxon>
        <taxon>Burkholderia</taxon>
        <taxon>pseudomallei group</taxon>
    </lineage>
</organism>
<protein>
    <submittedName>
        <fullName evidence="1">Uncharacterized protein</fullName>
    </submittedName>
</protein>
<dbReference type="EMBL" id="FXAN01000061">
    <property type="protein sequence ID" value="SMG00824.1"/>
    <property type="molecule type" value="Genomic_DNA"/>
</dbReference>
<gene>
    <name evidence="1" type="ORF">BSIN_0474</name>
</gene>
<dbReference type="AlphaFoldDB" id="A0A238H6H0"/>
<reference evidence="1 2" key="1">
    <citation type="submission" date="2017-04" db="EMBL/GenBank/DDBJ databases">
        <authorList>
            <person name="Afonso C.L."/>
            <person name="Miller P.J."/>
            <person name="Scott M.A."/>
            <person name="Spackman E."/>
            <person name="Goraichik I."/>
            <person name="Dimitrov K.M."/>
            <person name="Suarez D.L."/>
            <person name="Swayne D.E."/>
        </authorList>
    </citation>
    <scope>NUCLEOTIDE SEQUENCE [LARGE SCALE GENOMIC DNA]</scope>
    <source>
        <strain evidence="1">LMG 28154</strain>
    </source>
</reference>
<accession>A0A238H6H0</accession>
<sequence length="49" mass="5052">MIRPAQRMARIAGTGSPACAHATAARAPAVLRCARAATPRPSVAPAQWN</sequence>
<evidence type="ECO:0000313" key="2">
    <source>
        <dbReference type="Proteomes" id="UP000198460"/>
    </source>
</evidence>
<dbReference type="Proteomes" id="UP000198460">
    <property type="component" value="Unassembled WGS sequence"/>
</dbReference>